<feature type="transmembrane region" description="Helical" evidence="1">
    <location>
        <begin position="187"/>
        <end position="215"/>
    </location>
</feature>
<keyword evidence="1" id="KW-1133">Transmembrane helix</keyword>
<evidence type="ECO:0000313" key="2">
    <source>
        <dbReference type="EMBL" id="CUJ82551.1"/>
    </source>
</evidence>
<dbReference type="STRING" id="1715693.PH7735_00161"/>
<dbReference type="InterPro" id="IPR006747">
    <property type="entry name" value="DUF599"/>
</dbReference>
<reference evidence="3" key="1">
    <citation type="submission" date="2015-09" db="EMBL/GenBank/DDBJ databases">
        <authorList>
            <person name="Rodrigo-Torres Lidia"/>
            <person name="Arahal R.David."/>
        </authorList>
    </citation>
    <scope>NUCLEOTIDE SEQUENCE [LARGE SCALE GENOMIC DNA]</scope>
    <source>
        <strain evidence="3">CECT 7735</strain>
    </source>
</reference>
<dbReference type="Pfam" id="PF04654">
    <property type="entry name" value="DUF599"/>
    <property type="match status" value="1"/>
</dbReference>
<keyword evidence="1" id="KW-0472">Membrane</keyword>
<sequence length="236" mass="25982">MIWIDRLSLFSPLDFLAVGLLSLCWVGISLRIENSPADNPSLSKLMTRYRQEWLVQFVSRTPRMFDAQMLSILRQGTAFFASATMIAIGGGLALIGNTERLAGVANDLTMVSAPAFVLEVKLVVMLLFIANAFLKFVWAHRLFGYCSVVMSAVPNDPNDPTALPRAKKASEINITASRSFNRGMRSVYFGLAATAWLFGALALILATLLTVFVLWRREFNSHSRAALLEPTDGFGG</sequence>
<evidence type="ECO:0000313" key="3">
    <source>
        <dbReference type="Proteomes" id="UP000051870"/>
    </source>
</evidence>
<accession>A0A0P1IL38</accession>
<evidence type="ECO:0008006" key="4">
    <source>
        <dbReference type="Google" id="ProtNLM"/>
    </source>
</evidence>
<proteinExistence type="predicted"/>
<keyword evidence="1" id="KW-0812">Transmembrane</keyword>
<keyword evidence="3" id="KW-1185">Reference proteome</keyword>
<name>A0A0P1IL38_9RHOB</name>
<dbReference type="AlphaFoldDB" id="A0A0P1IL38"/>
<protein>
    <recommendedName>
        <fullName evidence="4">DUF599 domain-containing protein</fullName>
    </recommendedName>
</protein>
<feature type="transmembrane region" description="Helical" evidence="1">
    <location>
        <begin position="72"/>
        <end position="95"/>
    </location>
</feature>
<dbReference type="RefSeq" id="WP_058309441.1">
    <property type="nucleotide sequence ID" value="NZ_CYTW01000001.1"/>
</dbReference>
<dbReference type="Proteomes" id="UP000051870">
    <property type="component" value="Unassembled WGS sequence"/>
</dbReference>
<organism evidence="2 3">
    <name type="scientific">Shimia thalassica</name>
    <dbReference type="NCBI Taxonomy" id="1715693"/>
    <lineage>
        <taxon>Bacteria</taxon>
        <taxon>Pseudomonadati</taxon>
        <taxon>Pseudomonadota</taxon>
        <taxon>Alphaproteobacteria</taxon>
        <taxon>Rhodobacterales</taxon>
        <taxon>Roseobacteraceae</taxon>
    </lineage>
</organism>
<feature type="transmembrane region" description="Helical" evidence="1">
    <location>
        <begin position="15"/>
        <end position="32"/>
    </location>
</feature>
<dbReference type="EMBL" id="CYTW01000001">
    <property type="protein sequence ID" value="CUJ82551.1"/>
    <property type="molecule type" value="Genomic_DNA"/>
</dbReference>
<gene>
    <name evidence="2" type="ORF">PH7735_00161</name>
</gene>
<dbReference type="GeneID" id="83879260"/>
<feature type="transmembrane region" description="Helical" evidence="1">
    <location>
        <begin position="115"/>
        <end position="134"/>
    </location>
</feature>
<evidence type="ECO:0000256" key="1">
    <source>
        <dbReference type="SAM" id="Phobius"/>
    </source>
</evidence>